<dbReference type="OrthoDB" id="6133291at2759"/>
<accession>A0A8J1U2F7</accession>
<evidence type="ECO:0000313" key="1">
    <source>
        <dbReference type="EMBL" id="CAH1791203.1"/>
    </source>
</evidence>
<dbReference type="Gene3D" id="1.10.150.50">
    <property type="entry name" value="Transcription Factor, Ets-1"/>
    <property type="match status" value="1"/>
</dbReference>
<dbReference type="PANTHER" id="PTHR46829">
    <property type="entry name" value="STERILE ALPHA MOTIF DOMAIN-CONTAINING PROTEIN 15"/>
    <property type="match status" value="1"/>
</dbReference>
<comment type="caution">
    <text evidence="1">The sequence shown here is derived from an EMBL/GenBank/DDBJ whole genome shotgun (WGS) entry which is preliminary data.</text>
</comment>
<reference evidence="1" key="1">
    <citation type="submission" date="2022-03" db="EMBL/GenBank/DDBJ databases">
        <authorList>
            <person name="Martin C."/>
        </authorList>
    </citation>
    <scope>NUCLEOTIDE SEQUENCE</scope>
</reference>
<dbReference type="Proteomes" id="UP000749559">
    <property type="component" value="Unassembled WGS sequence"/>
</dbReference>
<sequence>MSRGAYEKRLEEAQLELQVPQCYKWTRDEVAQYICSIGFPRYRHCFYDNFITGRKLILMDADHLPKIGVNDFEHVKLIAGAIRRLLAIEDPYWNRKIYKTPRDSMATFLDEKRFTGRSIDRMTYVEFRRQRGHEVDFELR</sequence>
<protein>
    <submittedName>
        <fullName evidence="1">Uncharacterized protein</fullName>
    </submittedName>
</protein>
<dbReference type="EMBL" id="CAIIXF020000008">
    <property type="protein sequence ID" value="CAH1791203.1"/>
    <property type="molecule type" value="Genomic_DNA"/>
</dbReference>
<name>A0A8J1U2F7_OWEFU</name>
<dbReference type="SUPFAM" id="SSF47769">
    <property type="entry name" value="SAM/Pointed domain"/>
    <property type="match status" value="1"/>
</dbReference>
<dbReference type="AlphaFoldDB" id="A0A8J1U2F7"/>
<dbReference type="InterPro" id="IPR001660">
    <property type="entry name" value="SAM"/>
</dbReference>
<keyword evidence="2" id="KW-1185">Reference proteome</keyword>
<proteinExistence type="predicted"/>
<organism evidence="1 2">
    <name type="scientific">Owenia fusiformis</name>
    <name type="common">Polychaete worm</name>
    <dbReference type="NCBI Taxonomy" id="6347"/>
    <lineage>
        <taxon>Eukaryota</taxon>
        <taxon>Metazoa</taxon>
        <taxon>Spiralia</taxon>
        <taxon>Lophotrochozoa</taxon>
        <taxon>Annelida</taxon>
        <taxon>Polychaeta</taxon>
        <taxon>Sedentaria</taxon>
        <taxon>Canalipalpata</taxon>
        <taxon>Sabellida</taxon>
        <taxon>Oweniida</taxon>
        <taxon>Oweniidae</taxon>
        <taxon>Owenia</taxon>
    </lineage>
</organism>
<dbReference type="Pfam" id="PF00536">
    <property type="entry name" value="SAM_1"/>
    <property type="match status" value="1"/>
</dbReference>
<dbReference type="InterPro" id="IPR013761">
    <property type="entry name" value="SAM/pointed_sf"/>
</dbReference>
<dbReference type="SMART" id="SM00454">
    <property type="entry name" value="SAM"/>
    <property type="match status" value="1"/>
</dbReference>
<dbReference type="PANTHER" id="PTHR46829:SF1">
    <property type="entry name" value="STERILE ALPHA MOTIF DOMAIN-CONTAINING PROTEIN 15"/>
    <property type="match status" value="1"/>
</dbReference>
<gene>
    <name evidence="1" type="ORF">OFUS_LOCUS16316</name>
</gene>
<dbReference type="PROSITE" id="PS50105">
    <property type="entry name" value="SAM_DOMAIN"/>
    <property type="match status" value="1"/>
</dbReference>
<evidence type="ECO:0000313" key="2">
    <source>
        <dbReference type="Proteomes" id="UP000749559"/>
    </source>
</evidence>